<protein>
    <submittedName>
        <fullName evidence="2">Uncharacterized protein</fullName>
    </submittedName>
</protein>
<dbReference type="OrthoDB" id="449659at2759"/>
<feature type="non-terminal residue" evidence="2">
    <location>
        <position position="1"/>
    </location>
</feature>
<keyword evidence="3" id="KW-1185">Reference proteome</keyword>
<dbReference type="EMBL" id="CAJNIZ010034417">
    <property type="protein sequence ID" value="CAE7552419.1"/>
    <property type="molecule type" value="Genomic_DNA"/>
</dbReference>
<evidence type="ECO:0000256" key="1">
    <source>
        <dbReference type="SAM" id="MobiDB-lite"/>
    </source>
</evidence>
<feature type="compositionally biased region" description="Acidic residues" evidence="1">
    <location>
        <begin position="330"/>
        <end position="339"/>
    </location>
</feature>
<gene>
    <name evidence="2" type="ORF">SPIL2461_LOCUS14676</name>
</gene>
<sequence>RAERRRSDLPFGSEDVALIEPEPYYDSETFWWKIEQCQTTNERSTVPGKAFYFEQCRSHLLDSESLRNAQFGSYCPGCAFKEQWRQYPEVVSWDDWKRLEQNCAARAVHLYQTYFIDVGTGEAICDPASNIKNFIQHCATASRSNLAKTVSSLGALRVPVNMAIEYCQQGRARHLGWGRALSYNGHVCYVAYYENAAYAGFMNCLFAREEITEMCRGSPDPSEELLGDIIEIATGLLVVALRFPGMFPKWGGKHVIEACLRGIERSFHRYAAVESITLFPTQNRKRRRPADITPEEQQGIEEITPLISFNFFADPEQTRMDPAVSIATGEEPEEEDLEQADPLGGLDDAQSE</sequence>
<dbReference type="AlphaFoldDB" id="A0A812U4L9"/>
<name>A0A812U4L9_SYMPI</name>
<feature type="non-terminal residue" evidence="2">
    <location>
        <position position="352"/>
    </location>
</feature>
<reference evidence="2" key="1">
    <citation type="submission" date="2021-02" db="EMBL/GenBank/DDBJ databases">
        <authorList>
            <person name="Dougan E. K."/>
            <person name="Rhodes N."/>
            <person name="Thang M."/>
            <person name="Chan C."/>
        </authorList>
    </citation>
    <scope>NUCLEOTIDE SEQUENCE</scope>
</reference>
<dbReference type="Proteomes" id="UP000649617">
    <property type="component" value="Unassembled WGS sequence"/>
</dbReference>
<proteinExistence type="predicted"/>
<comment type="caution">
    <text evidence="2">The sequence shown here is derived from an EMBL/GenBank/DDBJ whole genome shotgun (WGS) entry which is preliminary data.</text>
</comment>
<feature type="region of interest" description="Disordered" evidence="1">
    <location>
        <begin position="320"/>
        <end position="352"/>
    </location>
</feature>
<organism evidence="2 3">
    <name type="scientific">Symbiodinium pilosum</name>
    <name type="common">Dinoflagellate</name>
    <dbReference type="NCBI Taxonomy" id="2952"/>
    <lineage>
        <taxon>Eukaryota</taxon>
        <taxon>Sar</taxon>
        <taxon>Alveolata</taxon>
        <taxon>Dinophyceae</taxon>
        <taxon>Suessiales</taxon>
        <taxon>Symbiodiniaceae</taxon>
        <taxon>Symbiodinium</taxon>
    </lineage>
</organism>
<evidence type="ECO:0000313" key="2">
    <source>
        <dbReference type="EMBL" id="CAE7552419.1"/>
    </source>
</evidence>
<accession>A0A812U4L9</accession>
<evidence type="ECO:0000313" key="3">
    <source>
        <dbReference type="Proteomes" id="UP000649617"/>
    </source>
</evidence>